<gene>
    <name evidence="1" type="primary">thiS</name>
    <name evidence="1" type="ORF">IFK94_13645</name>
</gene>
<dbReference type="Gene3D" id="3.10.20.30">
    <property type="match status" value="1"/>
</dbReference>
<evidence type="ECO:0000313" key="2">
    <source>
        <dbReference type="Proteomes" id="UP000648239"/>
    </source>
</evidence>
<dbReference type="Pfam" id="PF02597">
    <property type="entry name" value="ThiS"/>
    <property type="match status" value="1"/>
</dbReference>
<protein>
    <submittedName>
        <fullName evidence="1">Sulfur carrier protein ThiS</fullName>
    </submittedName>
</protein>
<dbReference type="PANTHER" id="PTHR34472">
    <property type="entry name" value="SULFUR CARRIER PROTEIN THIS"/>
    <property type="match status" value="1"/>
</dbReference>
<reference evidence="1 2" key="1">
    <citation type="submission" date="2020-08" db="EMBL/GenBank/DDBJ databases">
        <title>Acidobacteriota in marine sediments use diverse sulfur dissimilation pathways.</title>
        <authorList>
            <person name="Wasmund K."/>
        </authorList>
    </citation>
    <scope>NUCLEOTIDE SEQUENCE [LARGE SCALE GENOMIC DNA]</scope>
    <source>
        <strain evidence="1">MAG AM4</strain>
    </source>
</reference>
<dbReference type="InterPro" id="IPR012675">
    <property type="entry name" value="Beta-grasp_dom_sf"/>
</dbReference>
<dbReference type="SUPFAM" id="SSF54285">
    <property type="entry name" value="MoaD/ThiS"/>
    <property type="match status" value="1"/>
</dbReference>
<dbReference type="InterPro" id="IPR016155">
    <property type="entry name" value="Mopterin_synth/thiamin_S_b"/>
</dbReference>
<dbReference type="Proteomes" id="UP000648239">
    <property type="component" value="Unassembled WGS sequence"/>
</dbReference>
<comment type="caution">
    <text evidence="1">The sequence shown here is derived from an EMBL/GenBank/DDBJ whole genome shotgun (WGS) entry which is preliminary data.</text>
</comment>
<name>A0A8J6Y9U2_9BACT</name>
<dbReference type="AlphaFoldDB" id="A0A8J6Y9U2"/>
<dbReference type="CDD" id="cd00565">
    <property type="entry name" value="Ubl_ThiS"/>
    <property type="match status" value="1"/>
</dbReference>
<accession>A0A8J6Y9U2</accession>
<dbReference type="NCBIfam" id="TIGR01683">
    <property type="entry name" value="thiS"/>
    <property type="match status" value="1"/>
</dbReference>
<dbReference type="InterPro" id="IPR010035">
    <property type="entry name" value="Thi_S"/>
</dbReference>
<sequence>MAAVVTLNGESCPLDAANLSEFMAGRGYDSGRKGVAVARNGQVVPRTRWESTELMDGDRLEIVEPVQGG</sequence>
<organism evidence="1 2">
    <name type="scientific">Candidatus Polarisedimenticola svalbardensis</name>
    <dbReference type="NCBI Taxonomy" id="2886004"/>
    <lineage>
        <taxon>Bacteria</taxon>
        <taxon>Pseudomonadati</taxon>
        <taxon>Acidobacteriota</taxon>
        <taxon>Candidatus Polarisedimenticolia</taxon>
        <taxon>Candidatus Polarisedimenticolales</taxon>
        <taxon>Candidatus Polarisedimenticolaceae</taxon>
        <taxon>Candidatus Polarisedimenticola</taxon>
    </lineage>
</organism>
<dbReference type="PANTHER" id="PTHR34472:SF1">
    <property type="entry name" value="SULFUR CARRIER PROTEIN THIS"/>
    <property type="match status" value="1"/>
</dbReference>
<dbReference type="InterPro" id="IPR003749">
    <property type="entry name" value="ThiS/MoaD-like"/>
</dbReference>
<dbReference type="EMBL" id="JACXWD010000063">
    <property type="protein sequence ID" value="MBD3869161.1"/>
    <property type="molecule type" value="Genomic_DNA"/>
</dbReference>
<proteinExistence type="predicted"/>
<evidence type="ECO:0000313" key="1">
    <source>
        <dbReference type="EMBL" id="MBD3869161.1"/>
    </source>
</evidence>